<reference evidence="2 3" key="1">
    <citation type="submission" date="2018-08" db="EMBL/GenBank/DDBJ databases">
        <title>A genome reference for cultivated species of the human gut microbiota.</title>
        <authorList>
            <person name="Zou Y."/>
            <person name="Xue W."/>
            <person name="Luo G."/>
        </authorList>
    </citation>
    <scope>NUCLEOTIDE SEQUENCE [LARGE SCALE GENOMIC DNA]</scope>
    <source>
        <strain evidence="2 3">AM47-6BH</strain>
    </source>
</reference>
<dbReference type="EMBL" id="QSES01000039">
    <property type="protein sequence ID" value="RGZ88346.1"/>
    <property type="molecule type" value="Genomic_DNA"/>
</dbReference>
<feature type="transmembrane region" description="Helical" evidence="1">
    <location>
        <begin position="12"/>
        <end position="37"/>
    </location>
</feature>
<dbReference type="Proteomes" id="UP000283721">
    <property type="component" value="Unassembled WGS sequence"/>
</dbReference>
<evidence type="ECO:0000313" key="3">
    <source>
        <dbReference type="Proteomes" id="UP000283721"/>
    </source>
</evidence>
<keyword evidence="1" id="KW-1133">Transmembrane helix</keyword>
<evidence type="ECO:0000313" key="2">
    <source>
        <dbReference type="EMBL" id="RGZ88346.1"/>
    </source>
</evidence>
<gene>
    <name evidence="2" type="ORF">DW967_15255</name>
</gene>
<dbReference type="AlphaFoldDB" id="A0A413Q3D5"/>
<feature type="transmembrane region" description="Helical" evidence="1">
    <location>
        <begin position="49"/>
        <end position="69"/>
    </location>
</feature>
<sequence length="72" mass="7580">MEGAEFIRKYRYILLLAGTAIAFVFGFGITLGIVSAFDMATAQGTANASLTVGGLTGMVGFVCICLAELRRI</sequence>
<accession>A0A413Q3D5</accession>
<evidence type="ECO:0000256" key="1">
    <source>
        <dbReference type="SAM" id="Phobius"/>
    </source>
</evidence>
<keyword evidence="1" id="KW-0812">Transmembrane</keyword>
<proteinExistence type="predicted"/>
<protein>
    <submittedName>
        <fullName evidence="2">Uncharacterized protein</fullName>
    </submittedName>
</protein>
<keyword evidence="1" id="KW-0472">Membrane</keyword>
<name>A0A413Q3D5_9FIRM</name>
<comment type="caution">
    <text evidence="2">The sequence shown here is derived from an EMBL/GenBank/DDBJ whole genome shotgun (WGS) entry which is preliminary data.</text>
</comment>
<organism evidence="2 3">
    <name type="scientific">Agathobacter rectalis</name>
    <dbReference type="NCBI Taxonomy" id="39491"/>
    <lineage>
        <taxon>Bacteria</taxon>
        <taxon>Bacillati</taxon>
        <taxon>Bacillota</taxon>
        <taxon>Clostridia</taxon>
        <taxon>Lachnospirales</taxon>
        <taxon>Lachnospiraceae</taxon>
        <taxon>Agathobacter</taxon>
    </lineage>
</organism>